<dbReference type="EMBL" id="KN839854">
    <property type="protein sequence ID" value="KIJ62688.1"/>
    <property type="molecule type" value="Genomic_DNA"/>
</dbReference>
<feature type="transmembrane region" description="Helical" evidence="1">
    <location>
        <begin position="49"/>
        <end position="71"/>
    </location>
</feature>
<keyword evidence="1" id="KW-0812">Transmembrane</keyword>
<gene>
    <name evidence="3" type="ORF">HYDPIDRAFT_30280</name>
</gene>
<feature type="domain" description="DUF6534" evidence="2">
    <location>
        <begin position="168"/>
        <end position="270"/>
    </location>
</feature>
<feature type="transmembrane region" description="Helical" evidence="1">
    <location>
        <begin position="161"/>
        <end position="180"/>
    </location>
</feature>
<dbReference type="Pfam" id="PF20152">
    <property type="entry name" value="DUF6534"/>
    <property type="match status" value="1"/>
</dbReference>
<feature type="transmembrane region" description="Helical" evidence="1">
    <location>
        <begin position="12"/>
        <end position="37"/>
    </location>
</feature>
<keyword evidence="1" id="KW-1133">Transmembrane helix</keyword>
<keyword evidence="4" id="KW-1185">Reference proteome</keyword>
<dbReference type="PANTHER" id="PTHR40465:SF1">
    <property type="entry name" value="DUF6534 DOMAIN-CONTAINING PROTEIN"/>
    <property type="match status" value="1"/>
</dbReference>
<evidence type="ECO:0000259" key="2">
    <source>
        <dbReference type="Pfam" id="PF20152"/>
    </source>
</evidence>
<name>A0A0C9W6U7_9AGAM</name>
<sequence>MADHNVTPELTVGPALVGGMIASCLFGCAVLQVHGYYRHFPSDPKVLKALVMVVMTLTLGHVICVMAWMWALTVSAFGNPDKITIYSTPRAANVILTPFICILSQSFFIFRLFRMSRSFWLLSLCAVLSLLNLAGTLVIAIKALNQSLVTNGFNTPDWLTVLAMVCGTTCDLIITTGLVYTLQQQRSTSKWPHMANLFDKLTLWTIETGLITSITALLVIIYYCFLRDTFTWAAAYTVLAGGEISSVPLLAKVSSILPYSNGIVYTNTLLAA</sequence>
<feature type="transmembrane region" description="Helical" evidence="1">
    <location>
        <begin position="201"/>
        <end position="223"/>
    </location>
</feature>
<organism evidence="3 4">
    <name type="scientific">Hydnomerulius pinastri MD-312</name>
    <dbReference type="NCBI Taxonomy" id="994086"/>
    <lineage>
        <taxon>Eukaryota</taxon>
        <taxon>Fungi</taxon>
        <taxon>Dikarya</taxon>
        <taxon>Basidiomycota</taxon>
        <taxon>Agaricomycotina</taxon>
        <taxon>Agaricomycetes</taxon>
        <taxon>Agaricomycetidae</taxon>
        <taxon>Boletales</taxon>
        <taxon>Boletales incertae sedis</taxon>
        <taxon>Leucogyrophana</taxon>
    </lineage>
</organism>
<evidence type="ECO:0000313" key="4">
    <source>
        <dbReference type="Proteomes" id="UP000053820"/>
    </source>
</evidence>
<evidence type="ECO:0000313" key="3">
    <source>
        <dbReference type="EMBL" id="KIJ62688.1"/>
    </source>
</evidence>
<dbReference type="HOGENOM" id="CLU_046025_0_1_1"/>
<keyword evidence="1" id="KW-0472">Membrane</keyword>
<evidence type="ECO:0000256" key="1">
    <source>
        <dbReference type="SAM" id="Phobius"/>
    </source>
</evidence>
<dbReference type="PANTHER" id="PTHR40465">
    <property type="entry name" value="CHROMOSOME 1, WHOLE GENOME SHOTGUN SEQUENCE"/>
    <property type="match status" value="1"/>
</dbReference>
<dbReference type="InterPro" id="IPR045339">
    <property type="entry name" value="DUF6534"/>
</dbReference>
<feature type="transmembrane region" description="Helical" evidence="1">
    <location>
        <begin position="91"/>
        <end position="113"/>
    </location>
</feature>
<accession>A0A0C9W6U7</accession>
<proteinExistence type="predicted"/>
<protein>
    <recommendedName>
        <fullName evidence="2">DUF6534 domain-containing protein</fullName>
    </recommendedName>
</protein>
<reference evidence="3 4" key="1">
    <citation type="submission" date="2014-04" db="EMBL/GenBank/DDBJ databases">
        <title>Evolutionary Origins and Diversification of the Mycorrhizal Mutualists.</title>
        <authorList>
            <consortium name="DOE Joint Genome Institute"/>
            <consortium name="Mycorrhizal Genomics Consortium"/>
            <person name="Kohler A."/>
            <person name="Kuo A."/>
            <person name="Nagy L.G."/>
            <person name="Floudas D."/>
            <person name="Copeland A."/>
            <person name="Barry K.W."/>
            <person name="Cichocki N."/>
            <person name="Veneault-Fourrey C."/>
            <person name="LaButti K."/>
            <person name="Lindquist E.A."/>
            <person name="Lipzen A."/>
            <person name="Lundell T."/>
            <person name="Morin E."/>
            <person name="Murat C."/>
            <person name="Riley R."/>
            <person name="Ohm R."/>
            <person name="Sun H."/>
            <person name="Tunlid A."/>
            <person name="Henrissat B."/>
            <person name="Grigoriev I.V."/>
            <person name="Hibbett D.S."/>
            <person name="Martin F."/>
        </authorList>
    </citation>
    <scope>NUCLEOTIDE SEQUENCE [LARGE SCALE GENOMIC DNA]</scope>
    <source>
        <strain evidence="3 4">MD-312</strain>
    </source>
</reference>
<feature type="transmembrane region" description="Helical" evidence="1">
    <location>
        <begin position="229"/>
        <end position="251"/>
    </location>
</feature>
<dbReference type="AlphaFoldDB" id="A0A0C9W6U7"/>
<dbReference type="OrthoDB" id="2535105at2759"/>
<feature type="transmembrane region" description="Helical" evidence="1">
    <location>
        <begin position="120"/>
        <end position="141"/>
    </location>
</feature>
<dbReference type="Proteomes" id="UP000053820">
    <property type="component" value="Unassembled WGS sequence"/>
</dbReference>